<keyword evidence="7 20" id="KW-0813">Transport</keyword>
<keyword evidence="14 20" id="KW-0472">Membrane</keyword>
<keyword evidence="12" id="KW-0333">Golgi apparatus</keyword>
<dbReference type="GO" id="GO:0061709">
    <property type="term" value="P:reticulophagy"/>
    <property type="evidence" value="ECO:0007669"/>
    <property type="project" value="EnsemblFungi"/>
</dbReference>
<feature type="transmembrane region" description="Helical" evidence="20">
    <location>
        <begin position="635"/>
        <end position="653"/>
    </location>
</feature>
<evidence type="ECO:0000256" key="21">
    <source>
        <dbReference type="SAM" id="MobiDB-lite"/>
    </source>
</evidence>
<evidence type="ECO:0000256" key="9">
    <source>
        <dbReference type="ARBA" id="ARBA00022692"/>
    </source>
</evidence>
<dbReference type="GO" id="GO:0005739">
    <property type="term" value="C:mitochondrion"/>
    <property type="evidence" value="ECO:0007669"/>
    <property type="project" value="EnsemblFungi"/>
</dbReference>
<comment type="catalytic activity">
    <reaction evidence="17">
        <text>a 1,2-diacyl-sn-glycero-3-phosphoethanolamine(in) = a 1,2-diacyl-sn-glycero-3-phosphoethanolamine(out)</text>
        <dbReference type="Rhea" id="RHEA:38895"/>
        <dbReference type="ChEBI" id="CHEBI:64612"/>
    </reaction>
</comment>
<feature type="transmembrane region" description="Helical" evidence="20">
    <location>
        <begin position="529"/>
        <end position="547"/>
    </location>
</feature>
<accession>A0A1E3QN43</accession>
<keyword evidence="23" id="KW-1185">Reference proteome</keyword>
<evidence type="ECO:0000256" key="4">
    <source>
        <dbReference type="ARBA" id="ARBA00004653"/>
    </source>
</evidence>
<dbReference type="GO" id="GO:0000139">
    <property type="term" value="C:Golgi membrane"/>
    <property type="evidence" value="ECO:0007669"/>
    <property type="project" value="UniProtKB-SubCell"/>
</dbReference>
<evidence type="ECO:0000256" key="2">
    <source>
        <dbReference type="ARBA" id="ARBA00004477"/>
    </source>
</evidence>
<evidence type="ECO:0000256" key="20">
    <source>
        <dbReference type="RuleBase" id="RU364027"/>
    </source>
</evidence>
<dbReference type="OrthoDB" id="2020634at2759"/>
<comment type="catalytic activity">
    <reaction evidence="16">
        <text>a 1,2-diacyl-sn-glycero-3-phospho-L-serine(in) = a 1,2-diacyl-sn-glycero-3-phospho-L-serine(out)</text>
        <dbReference type="Rhea" id="RHEA:38663"/>
        <dbReference type="ChEBI" id="CHEBI:57262"/>
    </reaction>
</comment>
<comment type="similarity">
    <text evidence="5 20">Belongs to the ATG9 family.</text>
</comment>
<dbReference type="InterPro" id="IPR007241">
    <property type="entry name" value="Autophagy-rel_prot_9"/>
</dbReference>
<evidence type="ECO:0000256" key="11">
    <source>
        <dbReference type="ARBA" id="ARBA00023006"/>
    </source>
</evidence>
<evidence type="ECO:0000256" key="1">
    <source>
        <dbReference type="ARBA" id="ARBA00004439"/>
    </source>
</evidence>
<dbReference type="GO" id="GO:0034727">
    <property type="term" value="P:piecemeal microautophagy of the nucleus"/>
    <property type="evidence" value="ECO:0007669"/>
    <property type="project" value="EnsemblFungi"/>
</dbReference>
<comment type="caution">
    <text evidence="20">Lacks conserved residue(s) required for the propagation of feature annotation.</text>
</comment>
<feature type="region of interest" description="Disordered" evidence="21">
    <location>
        <begin position="55"/>
        <end position="106"/>
    </location>
</feature>
<dbReference type="GO" id="GO:0034045">
    <property type="term" value="C:phagophore assembly site membrane"/>
    <property type="evidence" value="ECO:0007669"/>
    <property type="project" value="UniProtKB-SubCell"/>
</dbReference>
<name>A0A1E3QN43_9ASCO</name>
<evidence type="ECO:0000256" key="12">
    <source>
        <dbReference type="ARBA" id="ARBA00023034"/>
    </source>
</evidence>
<dbReference type="AlphaFoldDB" id="A0A1E3QN43"/>
<evidence type="ECO:0000256" key="13">
    <source>
        <dbReference type="ARBA" id="ARBA00023055"/>
    </source>
</evidence>
<dbReference type="GO" id="GO:0000423">
    <property type="term" value="P:mitophagy"/>
    <property type="evidence" value="ECO:0007669"/>
    <property type="project" value="EnsemblFungi"/>
</dbReference>
<comment type="catalytic activity">
    <reaction evidence="18">
        <text>a 1,2-diacyl-sn-glycero-3-phospho-(1D-myo-inositol-3-phosphate)(in) = a 1,2-diacyl-sn-glycero-3-phospho-(1D-myo-inositol-3-phosphate)(out)</text>
        <dbReference type="Rhea" id="RHEA:67920"/>
        <dbReference type="ChEBI" id="CHEBI:58088"/>
    </reaction>
</comment>
<reference evidence="23" key="1">
    <citation type="submission" date="2016-05" db="EMBL/GenBank/DDBJ databases">
        <title>Comparative genomics of biotechnologically important yeasts.</title>
        <authorList>
            <consortium name="DOE Joint Genome Institute"/>
            <person name="Riley R."/>
            <person name="Haridas S."/>
            <person name="Wolfe K.H."/>
            <person name="Lopes M.R."/>
            <person name="Hittinger C.T."/>
            <person name="Goker M."/>
            <person name="Salamov A."/>
            <person name="Wisecaver J."/>
            <person name="Long T.M."/>
            <person name="Aerts A.L."/>
            <person name="Barry K."/>
            <person name="Choi C."/>
            <person name="Clum A."/>
            <person name="Coughlan A.Y."/>
            <person name="Deshpande S."/>
            <person name="Douglass A.P."/>
            <person name="Hanson S.J."/>
            <person name="Klenk H.-P."/>
            <person name="Labutti K."/>
            <person name="Lapidus A."/>
            <person name="Lindquist E."/>
            <person name="Lipzen A."/>
            <person name="Meier-Kolthoff J.P."/>
            <person name="Ohm R.A."/>
            <person name="Otillar R.P."/>
            <person name="Pangilinan J."/>
            <person name="Peng Y."/>
            <person name="Rokas A."/>
            <person name="Rosa C.A."/>
            <person name="Scheuner C."/>
            <person name="Sibirny A.A."/>
            <person name="Slot J.C."/>
            <person name="Stielow J.B."/>
            <person name="Sun H."/>
            <person name="Kurtzman C.P."/>
            <person name="Blackwell M."/>
            <person name="Grigoriev I.V."/>
            <person name="Jeffries T.W."/>
        </authorList>
    </citation>
    <scope>NUCLEOTIDE SEQUENCE [LARGE SCALE GENOMIC DNA]</scope>
    <source>
        <strain evidence="23">NRRL Y-12698</strain>
    </source>
</reference>
<evidence type="ECO:0000256" key="14">
    <source>
        <dbReference type="ARBA" id="ARBA00023136"/>
    </source>
</evidence>
<evidence type="ECO:0000256" key="15">
    <source>
        <dbReference type="ARBA" id="ARBA00023329"/>
    </source>
</evidence>
<proteinExistence type="inferred from homology"/>
<evidence type="ECO:0000256" key="7">
    <source>
        <dbReference type="ARBA" id="ARBA00022448"/>
    </source>
</evidence>
<comment type="subcellular location">
    <subcellularLocation>
        <location evidence="1">Cytoplasmic vesicle membrane</location>
        <topology evidence="1">Multi-pass membrane protein</topology>
    </subcellularLocation>
    <subcellularLocation>
        <location evidence="2">Endoplasmic reticulum membrane</location>
        <topology evidence="2">Multi-pass membrane protein</topology>
    </subcellularLocation>
    <subcellularLocation>
        <location evidence="4">Golgi apparatus membrane</location>
        <topology evidence="4">Multi-pass membrane protein</topology>
    </subcellularLocation>
    <subcellularLocation>
        <location evidence="3 20">Preautophagosomal structure membrane</location>
        <topology evidence="3 20">Multi-pass membrane protein</topology>
    </subcellularLocation>
</comment>
<dbReference type="RefSeq" id="XP_018983840.1">
    <property type="nucleotide sequence ID" value="XM_019129499.1"/>
</dbReference>
<evidence type="ECO:0000256" key="6">
    <source>
        <dbReference type="ARBA" id="ARBA00018074"/>
    </source>
</evidence>
<keyword evidence="15" id="KW-0968">Cytoplasmic vesicle</keyword>
<dbReference type="Pfam" id="PF04109">
    <property type="entry name" value="ATG9"/>
    <property type="match status" value="1"/>
</dbReference>
<dbReference type="PANTHER" id="PTHR13038:SF10">
    <property type="entry name" value="AUTOPHAGY-RELATED PROTEIN 9"/>
    <property type="match status" value="1"/>
</dbReference>
<organism evidence="22 23">
    <name type="scientific">Babjeviella inositovora NRRL Y-12698</name>
    <dbReference type="NCBI Taxonomy" id="984486"/>
    <lineage>
        <taxon>Eukaryota</taxon>
        <taxon>Fungi</taxon>
        <taxon>Dikarya</taxon>
        <taxon>Ascomycota</taxon>
        <taxon>Saccharomycotina</taxon>
        <taxon>Pichiomycetes</taxon>
        <taxon>Serinales incertae sedis</taxon>
        <taxon>Babjeviella</taxon>
    </lineage>
</organism>
<evidence type="ECO:0000256" key="18">
    <source>
        <dbReference type="ARBA" id="ARBA00024621"/>
    </source>
</evidence>
<evidence type="ECO:0000313" key="22">
    <source>
        <dbReference type="EMBL" id="ODQ78512.1"/>
    </source>
</evidence>
<dbReference type="GO" id="GO:0005789">
    <property type="term" value="C:endoplasmic reticulum membrane"/>
    <property type="evidence" value="ECO:0007669"/>
    <property type="project" value="UniProtKB-SubCell"/>
</dbReference>
<feature type="region of interest" description="Disordered" evidence="21">
    <location>
        <begin position="710"/>
        <end position="732"/>
    </location>
</feature>
<dbReference type="EMBL" id="KV454435">
    <property type="protein sequence ID" value="ODQ78512.1"/>
    <property type="molecule type" value="Genomic_DNA"/>
</dbReference>
<dbReference type="GO" id="GO:0017128">
    <property type="term" value="F:phospholipid scramblase activity"/>
    <property type="evidence" value="ECO:0007669"/>
    <property type="project" value="EnsemblFungi"/>
</dbReference>
<dbReference type="GO" id="GO:0005776">
    <property type="term" value="C:autophagosome"/>
    <property type="evidence" value="ECO:0007669"/>
    <property type="project" value="TreeGrafter"/>
</dbReference>
<evidence type="ECO:0000256" key="8">
    <source>
        <dbReference type="ARBA" id="ARBA00022553"/>
    </source>
</evidence>
<keyword evidence="9 20" id="KW-0812">Transmembrane</keyword>
<evidence type="ECO:0000313" key="23">
    <source>
        <dbReference type="Proteomes" id="UP000094336"/>
    </source>
</evidence>
<dbReference type="GeneID" id="30147352"/>
<evidence type="ECO:0000256" key="17">
    <source>
        <dbReference type="ARBA" id="ARBA00024615"/>
    </source>
</evidence>
<evidence type="ECO:0000256" key="10">
    <source>
        <dbReference type="ARBA" id="ARBA00022989"/>
    </source>
</evidence>
<dbReference type="PANTHER" id="PTHR13038">
    <property type="entry name" value="APG9 AUTOPHAGY 9"/>
    <property type="match status" value="1"/>
</dbReference>
<evidence type="ECO:0000256" key="19">
    <source>
        <dbReference type="ARBA" id="ARBA00024631"/>
    </source>
</evidence>
<keyword evidence="8" id="KW-0597">Phosphoprotein</keyword>
<dbReference type="GO" id="GO:0061908">
    <property type="term" value="C:phagophore"/>
    <property type="evidence" value="ECO:0007669"/>
    <property type="project" value="EnsemblFungi"/>
</dbReference>
<keyword evidence="13 20" id="KW-0445">Lipid transport</keyword>
<protein>
    <recommendedName>
        <fullName evidence="6 20">Autophagy-related protein 9</fullName>
    </recommendedName>
</protein>
<feature type="transmembrane region" description="Helical" evidence="20">
    <location>
        <begin position="495"/>
        <end position="517"/>
    </location>
</feature>
<evidence type="ECO:0000256" key="3">
    <source>
        <dbReference type="ARBA" id="ARBA00004511"/>
    </source>
</evidence>
<gene>
    <name evidence="22" type="ORF">BABINDRAFT_162717</name>
</gene>
<keyword evidence="11 20" id="KW-0072">Autophagy</keyword>
<feature type="transmembrane region" description="Helical" evidence="20">
    <location>
        <begin position="409"/>
        <end position="433"/>
    </location>
</feature>
<evidence type="ECO:0000256" key="5">
    <source>
        <dbReference type="ARBA" id="ARBA00006185"/>
    </source>
</evidence>
<dbReference type="STRING" id="984486.A0A1E3QN43"/>
<dbReference type="GO" id="GO:0032258">
    <property type="term" value="P:cytoplasm to vacuole targeting by the Cvt pathway"/>
    <property type="evidence" value="ECO:0007669"/>
    <property type="project" value="EnsemblFungi"/>
</dbReference>
<dbReference type="GO" id="GO:0034497">
    <property type="term" value="P:protein localization to phagophore assembly site"/>
    <property type="evidence" value="ECO:0007669"/>
    <property type="project" value="EnsemblFungi"/>
</dbReference>
<sequence>MSINNNTFLSRIFGANSYYPNDEEALENTELSLFNPVSDEFTNRFAPQPRLYLESEAESDSDSDGLLNESRTLPSGTNERDKTPTRGSVAPTFTTPSLPATSTNPKGPPLFGILNSRYKAPETAPVNEQDPVLPTFQTPARRRKTIGFLSNREKALWMWANVENLDIFLQDLYKYYLGNGFQCMMLSKTMDLFTLIFVIWFSGYISSCVDYSKIAHSKSLAEIRIPQCYAHMNPLKKFFGFIMFAYVVVRVIQVYNDYYRLLEVRNFYNHLLMLEDDELTTISWQQVVAKITLVADANGVVASSQKPPLASDPTKKQELNALDIVNRIMRKENYMIGLFNKKILDLSLPVPSFLSPTNKTSHQFLTKTLEWNLNLCIINFIFTERGQIHPKFLAERNRQALTEDLRKRFFIAGFLNLALAPFIVTYFILLYFFRYFNEYKTNPGNIASARQYTPIAEWELREFNELYHFFRRRLNLSCEVADEYVLQFPSAKTHIIMKFVAFVTGSVVAVLAVFTLIDPDGFLNFEITVGRNVLFYISIFGTIWAVSRNSLPKENLVFDPEHSMRRLCEYTHYMPAEWEGRLHTVEVRNEFTSKYYDLEVVLLLKELASLVLTPFILWYQLTDCSAKIIDFVREFTIHVDGLGYVCYFAMFDFEKKMKKQRMFKARSREAARAIPKDIHLDDDFSLREDYYSTNNDKMMKSYMHFVDSYGGNPKPGKVPPPQSSGKPDLLNRRKPSKLRELAVANSTTGHLGAGGLAPLESIPREGGMNDSLLEGSYQLNLNNFQGHESESYGGNSGVLKMLHQFYKPADIGR</sequence>
<dbReference type="Proteomes" id="UP000094336">
    <property type="component" value="Unassembled WGS sequence"/>
</dbReference>
<feature type="compositionally biased region" description="Polar residues" evidence="21">
    <location>
        <begin position="91"/>
        <end position="105"/>
    </location>
</feature>
<dbReference type="GO" id="GO:0030659">
    <property type="term" value="C:cytoplasmic vesicle membrane"/>
    <property type="evidence" value="ECO:0007669"/>
    <property type="project" value="UniProtKB-SubCell"/>
</dbReference>
<comment type="function">
    <text evidence="20">Phospholipid scramblase involved in autophagy. Cycles between the preautophagosomal structure/phagophore assembly site (PAS) and the cytoplasmic vesicle pool and supplies membrane for the growing autophagosome. Lipid scramblase activity plays a key role in preautophagosomal structure/phagophore assembly by distributing the phospholipids that arrive through ATG2 from the cytoplasmic to the luminal leaflet of the bilayer, thereby driving autophagosomal membrane expansion.</text>
</comment>
<keyword evidence="10 20" id="KW-1133">Transmembrane helix</keyword>
<evidence type="ECO:0000256" key="16">
    <source>
        <dbReference type="ARBA" id="ARBA00024479"/>
    </source>
</evidence>
<comment type="catalytic activity">
    <reaction evidence="19">
        <text>a 1,2-diacyl-sn-glycero-3-phosphocholine(in) = a 1,2-diacyl-sn-glycero-3-phosphocholine(out)</text>
        <dbReference type="Rhea" id="RHEA:38571"/>
        <dbReference type="ChEBI" id="CHEBI:57643"/>
    </reaction>
</comment>